<organism evidence="1 2">
    <name type="scientific">Modicisalibacter xianhensis</name>
    <dbReference type="NCBI Taxonomy" id="442341"/>
    <lineage>
        <taxon>Bacteria</taxon>
        <taxon>Pseudomonadati</taxon>
        <taxon>Pseudomonadota</taxon>
        <taxon>Gammaproteobacteria</taxon>
        <taxon>Oceanospirillales</taxon>
        <taxon>Halomonadaceae</taxon>
        <taxon>Modicisalibacter</taxon>
    </lineage>
</organism>
<gene>
    <name evidence="1" type="ORF">DFO67_10298</name>
</gene>
<evidence type="ECO:0000313" key="1">
    <source>
        <dbReference type="EMBL" id="TDX32149.1"/>
    </source>
</evidence>
<evidence type="ECO:0000313" key="2">
    <source>
        <dbReference type="Proteomes" id="UP000294489"/>
    </source>
</evidence>
<reference evidence="1 2" key="1">
    <citation type="submission" date="2019-03" db="EMBL/GenBank/DDBJ databases">
        <title>Freshwater and sediment microbial communities from various areas in North America, analyzing microbe dynamics in response to fracking.</title>
        <authorList>
            <person name="Lamendella R."/>
        </authorList>
    </citation>
    <scope>NUCLEOTIDE SEQUENCE [LARGE SCALE GENOMIC DNA]</scope>
    <source>
        <strain evidence="1 2">6_TX</strain>
    </source>
</reference>
<sequence length="174" mass="19549">MDQKTARQRLDAWERQGRTVFTLRDLAKLFHEDSPKTLQEGLRRHGILEGVSRGVYVYAQSHTPDAYRLERIARAMRRGEYNYVSLESALSEYGAISQIPVDRLTVMTTGRKGTYRTPYGTIEFTHTSQPPGNIAHGAHEGHWPTFEDCHPCCRLGGSQACGAQHPSSGYRGAE</sequence>
<protein>
    <recommendedName>
        <fullName evidence="3">Transcriptional regulator, AbiEi antitoxin, Type IV TA system</fullName>
    </recommendedName>
</protein>
<accession>A0A4R8G5V6</accession>
<dbReference type="NCBIfam" id="NF047376">
    <property type="entry name" value="TAA_AbiEi"/>
    <property type="match status" value="1"/>
</dbReference>
<evidence type="ECO:0008006" key="3">
    <source>
        <dbReference type="Google" id="ProtNLM"/>
    </source>
</evidence>
<dbReference type="RefSeq" id="WP_243836032.1">
    <property type="nucleotide sequence ID" value="NZ_SOEC01000002.1"/>
</dbReference>
<dbReference type="InterPro" id="IPR059220">
    <property type="entry name" value="AbiEi"/>
</dbReference>
<proteinExistence type="predicted"/>
<dbReference type="AlphaFoldDB" id="A0A4R8G5V6"/>
<name>A0A4R8G5V6_9GAMM</name>
<comment type="caution">
    <text evidence="1">The sequence shown here is derived from an EMBL/GenBank/DDBJ whole genome shotgun (WGS) entry which is preliminary data.</text>
</comment>
<dbReference type="Proteomes" id="UP000294489">
    <property type="component" value="Unassembled WGS sequence"/>
</dbReference>
<dbReference type="EMBL" id="SOEC01000002">
    <property type="protein sequence ID" value="TDX32149.1"/>
    <property type="molecule type" value="Genomic_DNA"/>
</dbReference>